<reference evidence="3 4" key="1">
    <citation type="submission" date="2023-08" db="EMBL/GenBank/DDBJ databases">
        <title>Haemophilus_parainfluenzae_DSM 8978_complete_genome_hifiasm_Zymo_Research_D6332.</title>
        <authorList>
            <person name="Damerum A."/>
        </authorList>
    </citation>
    <scope>NUCLEOTIDE SEQUENCE [LARGE SCALE GENOMIC DNA]</scope>
    <source>
        <strain evidence="3 4">DSM 8978</strain>
    </source>
</reference>
<feature type="signal peptide" evidence="2">
    <location>
        <begin position="1"/>
        <end position="17"/>
    </location>
</feature>
<dbReference type="GeneID" id="93298596"/>
<gene>
    <name evidence="3" type="ORF">RDV53_03620</name>
</gene>
<dbReference type="EMBL" id="CP133470">
    <property type="protein sequence ID" value="WMS24444.1"/>
    <property type="molecule type" value="Genomic_DNA"/>
</dbReference>
<evidence type="ECO:0000256" key="1">
    <source>
        <dbReference type="SAM" id="Coils"/>
    </source>
</evidence>
<name>A0ABD7ZIN5_HAEPA</name>
<evidence type="ECO:0000313" key="4">
    <source>
        <dbReference type="Proteomes" id="UP001242781"/>
    </source>
</evidence>
<feature type="coiled-coil region" evidence="1">
    <location>
        <begin position="41"/>
        <end position="68"/>
    </location>
</feature>
<sequence length="255" mass="29360">MKKTLLCLCLFSSAAYANQCEIIDRELAASYSEMKTYGSYNENNEEKYQSSEKRFKEALAKIENLEGKFCDWEKAPKAGVGVLTSKDNKLQILTWDWQSGGTMHEYGSIWRYQLPNGTWKTEFNELDSDSDITSLTAPKLNGKPYYFVETANIYSQCHHALAAKFYQITEKGLEEANLIQGKAPTSNIGVSYISYTNNDLPKSNAYFDYDLKNNRFSFPLVHEFEETCGNGKMTPERIYYRFDGKHFVKEKKTKK</sequence>
<accession>A0ABD7ZIN5</accession>
<keyword evidence="1" id="KW-0175">Coiled coil</keyword>
<dbReference type="AlphaFoldDB" id="A0ABD7ZIN5"/>
<feature type="chain" id="PRO_5044819615" evidence="2">
    <location>
        <begin position="18"/>
        <end position="255"/>
    </location>
</feature>
<proteinExistence type="predicted"/>
<organism evidence="3 4">
    <name type="scientific">Haemophilus parainfluenzae ATCC 33392</name>
    <dbReference type="NCBI Taxonomy" id="888828"/>
    <lineage>
        <taxon>Bacteria</taxon>
        <taxon>Pseudomonadati</taxon>
        <taxon>Pseudomonadota</taxon>
        <taxon>Gammaproteobacteria</taxon>
        <taxon>Pasteurellales</taxon>
        <taxon>Pasteurellaceae</taxon>
        <taxon>Haemophilus</taxon>
    </lineage>
</organism>
<evidence type="ECO:0000313" key="3">
    <source>
        <dbReference type="EMBL" id="WMS24444.1"/>
    </source>
</evidence>
<evidence type="ECO:0000256" key="2">
    <source>
        <dbReference type="SAM" id="SignalP"/>
    </source>
</evidence>
<dbReference type="Proteomes" id="UP001242781">
    <property type="component" value="Chromosome"/>
</dbReference>
<keyword evidence="2" id="KW-0732">Signal</keyword>
<protein>
    <submittedName>
        <fullName evidence="3">Uncharacterized protein</fullName>
    </submittedName>
</protein>
<dbReference type="RefSeq" id="WP_005694868.1">
    <property type="nucleotide sequence ID" value="NZ_AFQS01000004.1"/>
</dbReference>